<feature type="domain" description="NAD-dependent epimerase/dehydratase" evidence="1">
    <location>
        <begin position="13"/>
        <end position="243"/>
    </location>
</feature>
<protein>
    <recommendedName>
        <fullName evidence="1">NAD-dependent epimerase/dehydratase domain-containing protein</fullName>
    </recommendedName>
</protein>
<gene>
    <name evidence="2" type="ORF">CKY47_05935</name>
</gene>
<organism evidence="2 3">
    <name type="scientific">Saccharothrix yanglingensis</name>
    <dbReference type="NCBI Taxonomy" id="659496"/>
    <lineage>
        <taxon>Bacteria</taxon>
        <taxon>Bacillati</taxon>
        <taxon>Actinomycetota</taxon>
        <taxon>Actinomycetes</taxon>
        <taxon>Pseudonocardiales</taxon>
        <taxon>Pseudonocardiaceae</taxon>
        <taxon>Saccharothrix</taxon>
    </lineage>
</organism>
<evidence type="ECO:0000259" key="1">
    <source>
        <dbReference type="Pfam" id="PF01370"/>
    </source>
</evidence>
<dbReference type="EMBL" id="NSDM01000002">
    <property type="protein sequence ID" value="MDQ2583527.1"/>
    <property type="molecule type" value="Genomic_DNA"/>
</dbReference>
<proteinExistence type="predicted"/>
<dbReference type="Gene3D" id="3.40.50.720">
    <property type="entry name" value="NAD(P)-binding Rossmann-like Domain"/>
    <property type="match status" value="1"/>
</dbReference>
<dbReference type="PANTHER" id="PTHR43245">
    <property type="entry name" value="BIFUNCTIONAL POLYMYXIN RESISTANCE PROTEIN ARNA"/>
    <property type="match status" value="1"/>
</dbReference>
<sequence length="340" mass="35609">MPGDLRAVGTADIVVTGANGFIGAAVVRELVTRGMGPRLRVLVRRPAPGWMTDAGVEVWRGDLTAPTGLIGLCAGITTLVHLASQVGGDEARCVAVNVDGTGNLLAEARRAGTANLSYLSTCGVYRDGVHRGALEPVRSAEGEVPEVDPGLIADPASATSRSRLAAERLVRAAGGVVLRPHLVHGAGDRHVVPALVRWLSAVPAWAAGATARTSLVAVTDLAAAIATLALRPGVARPGDVFHVADPHPVRLRPLLAAVCGLFDLPLPVANLTLAEHQARTRLALPALSDHQYSLLTRDHWYESSRIWALTGESPGPGYVLRLAEAADWYRESLGMTRAAA</sequence>
<name>A0ABU0WUT0_9PSEU</name>
<dbReference type="InterPro" id="IPR001509">
    <property type="entry name" value="Epimerase_deHydtase"/>
</dbReference>
<dbReference type="Pfam" id="PF01370">
    <property type="entry name" value="Epimerase"/>
    <property type="match status" value="1"/>
</dbReference>
<evidence type="ECO:0000313" key="2">
    <source>
        <dbReference type="EMBL" id="MDQ2583527.1"/>
    </source>
</evidence>
<keyword evidence="3" id="KW-1185">Reference proteome</keyword>
<reference evidence="2 3" key="1">
    <citation type="submission" date="2017-06" db="EMBL/GenBank/DDBJ databases">
        <title>Cultured bacterium strain Saccharothrix yanglingensis Hhs.015.</title>
        <authorList>
            <person name="Xia Y."/>
        </authorList>
    </citation>
    <scope>NUCLEOTIDE SEQUENCE [LARGE SCALE GENOMIC DNA]</scope>
    <source>
        <strain evidence="2 3">Hhs.015</strain>
    </source>
</reference>
<dbReference type="InterPro" id="IPR050177">
    <property type="entry name" value="Lipid_A_modif_metabolic_enz"/>
</dbReference>
<accession>A0ABU0WUT0</accession>
<dbReference type="SUPFAM" id="SSF51735">
    <property type="entry name" value="NAD(P)-binding Rossmann-fold domains"/>
    <property type="match status" value="1"/>
</dbReference>
<dbReference type="Proteomes" id="UP001225605">
    <property type="component" value="Unassembled WGS sequence"/>
</dbReference>
<evidence type="ECO:0000313" key="3">
    <source>
        <dbReference type="Proteomes" id="UP001225605"/>
    </source>
</evidence>
<dbReference type="InterPro" id="IPR036291">
    <property type="entry name" value="NAD(P)-bd_dom_sf"/>
</dbReference>
<dbReference type="RefSeq" id="WP_306744637.1">
    <property type="nucleotide sequence ID" value="NZ_NSDM01000002.1"/>
</dbReference>
<comment type="caution">
    <text evidence="2">The sequence shown here is derived from an EMBL/GenBank/DDBJ whole genome shotgun (WGS) entry which is preliminary data.</text>
</comment>